<dbReference type="EMBL" id="KB303857">
    <property type="protein sequence ID" value="ELU02701.1"/>
    <property type="molecule type" value="Genomic_DNA"/>
</dbReference>
<gene>
    <name evidence="8" type="ORF">CAPTEDRAFT_199673</name>
</gene>
<comment type="subcellular location">
    <subcellularLocation>
        <location evidence="1">Nucleus</location>
    </subcellularLocation>
</comment>
<evidence type="ECO:0000256" key="1">
    <source>
        <dbReference type="ARBA" id="ARBA00004123"/>
    </source>
</evidence>
<name>R7U984_CAPTE</name>
<dbReference type="PANTHER" id="PTHR23185">
    <property type="entry name" value="PROTEIN VIRILIZER HOMOLOG"/>
    <property type="match status" value="1"/>
</dbReference>
<dbReference type="GO" id="GO:0008380">
    <property type="term" value="P:RNA splicing"/>
    <property type="evidence" value="ECO:0007669"/>
    <property type="project" value="UniProtKB-KW"/>
</dbReference>
<dbReference type="OrthoDB" id="2011702at2759"/>
<feature type="compositionally biased region" description="Basic and acidic residues" evidence="6">
    <location>
        <begin position="261"/>
        <end position="306"/>
    </location>
</feature>
<evidence type="ECO:0000313" key="8">
    <source>
        <dbReference type="EMBL" id="ELU02701.1"/>
    </source>
</evidence>
<evidence type="ECO:0000259" key="7">
    <source>
        <dbReference type="Pfam" id="PF15912"/>
    </source>
</evidence>
<feature type="compositionally biased region" description="Polar residues" evidence="6">
    <location>
        <begin position="150"/>
        <end position="172"/>
    </location>
</feature>
<dbReference type="EMBL" id="AMQN01001613">
    <property type="status" value="NOT_ANNOTATED_CDS"/>
    <property type="molecule type" value="Genomic_DNA"/>
</dbReference>
<feature type="compositionally biased region" description="Basic and acidic residues" evidence="6">
    <location>
        <begin position="316"/>
        <end position="333"/>
    </location>
</feature>
<dbReference type="InterPro" id="IPR031801">
    <property type="entry name" value="VIR_N"/>
</dbReference>
<reference evidence="10" key="1">
    <citation type="submission" date="2012-12" db="EMBL/GenBank/DDBJ databases">
        <authorList>
            <person name="Hellsten U."/>
            <person name="Grimwood J."/>
            <person name="Chapman J.A."/>
            <person name="Shapiro H."/>
            <person name="Aerts A."/>
            <person name="Otillar R.P."/>
            <person name="Terry A.Y."/>
            <person name="Boore J.L."/>
            <person name="Simakov O."/>
            <person name="Marletaz F."/>
            <person name="Cho S.-J."/>
            <person name="Edsinger-Gonzales E."/>
            <person name="Havlak P."/>
            <person name="Kuo D.-H."/>
            <person name="Larsson T."/>
            <person name="Lv J."/>
            <person name="Arendt D."/>
            <person name="Savage R."/>
            <person name="Osoegawa K."/>
            <person name="de Jong P."/>
            <person name="Lindberg D.R."/>
            <person name="Seaver E.C."/>
            <person name="Weisblat D.A."/>
            <person name="Putnam N.H."/>
            <person name="Grigoriev I.V."/>
            <person name="Rokhsar D.S."/>
        </authorList>
    </citation>
    <scope>NUCLEOTIDE SEQUENCE</scope>
    <source>
        <strain evidence="10">I ESC-2004</strain>
    </source>
</reference>
<dbReference type="EnsemblMetazoa" id="CapteT199673">
    <property type="protein sequence ID" value="CapteP199673"/>
    <property type="gene ID" value="CapteG199673"/>
</dbReference>
<keyword evidence="5" id="KW-0539">Nucleus</keyword>
<evidence type="ECO:0000256" key="2">
    <source>
        <dbReference type="ARBA" id="ARBA00008371"/>
    </source>
</evidence>
<sequence length="597" mass="67791">MGSETEVRELLFFDTFSHDNTEELNLDLVQFPRPVLIHEVRVVPLGTRVTADFPGGVRLGATTPSSFKLELFVNNLRKRNAVTFEKLGVLNYEQNVDIQLNSDARIPTDGLIVKGWYTTVTIAVYGCVTSLSEKDRSSPPPPPPTHSRSKPQGIQTQHSAFSDCKTSSSAILPNTPDDAAYTAQDASSTPSQTPSQDPWGAEGRSGSQPLYPTAAEDSYPGEHTGDSSTNSPMPDKGHRDERHSKDDWDRRSRHSRSRSKERHDYRDSREFRDREYWDSYRDRDYKDKERSWTPDRRSRSPGHDRCNWTPPPRSPSQDHEEDRRNDRPREDRTLVTVPMEDTEPGEIQEEMQATETMDIYEGIPEEIPNENKIYDNLSDGEIQDAEGDAYSEISSDENMLADIQERYADWSDVEMDDTWIGLANFNPEQCDLAPMDTFTDPGLTAYELTKQRLMLTKEADLVIPDEATQIINIVEQFKDVAHDEKWIEAMDRVPGLVVPGLVYIVNKMDKKDVLDKLVAWTFEGLNVEAAIGQPLTAYKLRHIKMGIQLAATLSSCDSLLTFTVLVSQLHKSPDIFIKDVSKQSKMNEFHEILMKLS</sequence>
<dbReference type="AlphaFoldDB" id="R7U984"/>
<organism evidence="8">
    <name type="scientific">Capitella teleta</name>
    <name type="common">Polychaete worm</name>
    <dbReference type="NCBI Taxonomy" id="283909"/>
    <lineage>
        <taxon>Eukaryota</taxon>
        <taxon>Metazoa</taxon>
        <taxon>Spiralia</taxon>
        <taxon>Lophotrochozoa</taxon>
        <taxon>Annelida</taxon>
        <taxon>Polychaeta</taxon>
        <taxon>Sedentaria</taxon>
        <taxon>Scolecida</taxon>
        <taxon>Capitellidae</taxon>
        <taxon>Capitella</taxon>
    </lineage>
</organism>
<evidence type="ECO:0000256" key="4">
    <source>
        <dbReference type="ARBA" id="ARBA00023187"/>
    </source>
</evidence>
<feature type="compositionally biased region" description="Low complexity" evidence="6">
    <location>
        <begin position="187"/>
        <end position="196"/>
    </location>
</feature>
<keyword evidence="4" id="KW-0508">mRNA splicing</keyword>
<accession>R7U984</accession>
<dbReference type="HOGENOM" id="CLU_457299_0_0_1"/>
<dbReference type="GO" id="GO:0006397">
    <property type="term" value="P:mRNA processing"/>
    <property type="evidence" value="ECO:0007669"/>
    <property type="project" value="UniProtKB-KW"/>
</dbReference>
<feature type="region of interest" description="Disordered" evidence="6">
    <location>
        <begin position="132"/>
        <end position="334"/>
    </location>
</feature>
<dbReference type="GO" id="GO:0003723">
    <property type="term" value="F:RNA binding"/>
    <property type="evidence" value="ECO:0007669"/>
    <property type="project" value="TreeGrafter"/>
</dbReference>
<dbReference type="PANTHER" id="PTHR23185:SF0">
    <property type="entry name" value="PROTEIN VIRILIZER HOMOLOG"/>
    <property type="match status" value="1"/>
</dbReference>
<keyword evidence="3" id="KW-0507">mRNA processing</keyword>
<evidence type="ECO:0000313" key="9">
    <source>
        <dbReference type="EnsemblMetazoa" id="CapteP199673"/>
    </source>
</evidence>
<feature type="domain" description="Virilizer N-terminal" evidence="7">
    <location>
        <begin position="8"/>
        <end position="289"/>
    </location>
</feature>
<evidence type="ECO:0000256" key="6">
    <source>
        <dbReference type="SAM" id="MobiDB-lite"/>
    </source>
</evidence>
<protein>
    <recommendedName>
        <fullName evidence="7">Virilizer N-terminal domain-containing protein</fullName>
    </recommendedName>
</protein>
<evidence type="ECO:0000313" key="10">
    <source>
        <dbReference type="Proteomes" id="UP000014760"/>
    </source>
</evidence>
<dbReference type="Pfam" id="PF15912">
    <property type="entry name" value="VIR_N"/>
    <property type="match status" value="1"/>
</dbReference>
<reference evidence="8 10" key="2">
    <citation type="journal article" date="2013" name="Nature">
        <title>Insights into bilaterian evolution from three spiralian genomes.</title>
        <authorList>
            <person name="Simakov O."/>
            <person name="Marletaz F."/>
            <person name="Cho S.J."/>
            <person name="Edsinger-Gonzales E."/>
            <person name="Havlak P."/>
            <person name="Hellsten U."/>
            <person name="Kuo D.H."/>
            <person name="Larsson T."/>
            <person name="Lv J."/>
            <person name="Arendt D."/>
            <person name="Savage R."/>
            <person name="Osoegawa K."/>
            <person name="de Jong P."/>
            <person name="Grimwood J."/>
            <person name="Chapman J.A."/>
            <person name="Shapiro H."/>
            <person name="Aerts A."/>
            <person name="Otillar R.P."/>
            <person name="Terry A.Y."/>
            <person name="Boore J.L."/>
            <person name="Grigoriev I.V."/>
            <person name="Lindberg D.R."/>
            <person name="Seaver E.C."/>
            <person name="Weisblat D.A."/>
            <person name="Putnam N.H."/>
            <person name="Rokhsar D.S."/>
        </authorList>
    </citation>
    <scope>NUCLEOTIDE SEQUENCE</scope>
    <source>
        <strain evidence="8 10">I ESC-2004</strain>
    </source>
</reference>
<dbReference type="InterPro" id="IPR026736">
    <property type="entry name" value="Virilizer"/>
</dbReference>
<feature type="compositionally biased region" description="Basic residues" evidence="6">
    <location>
        <begin position="251"/>
        <end position="260"/>
    </location>
</feature>
<dbReference type="GO" id="GO:0005634">
    <property type="term" value="C:nucleus"/>
    <property type="evidence" value="ECO:0007669"/>
    <property type="project" value="UniProtKB-SubCell"/>
</dbReference>
<proteinExistence type="inferred from homology"/>
<dbReference type="GO" id="GO:0036396">
    <property type="term" value="C:RNA N6-methyladenosine methyltransferase complex"/>
    <property type="evidence" value="ECO:0007669"/>
    <property type="project" value="TreeGrafter"/>
</dbReference>
<evidence type="ECO:0000256" key="3">
    <source>
        <dbReference type="ARBA" id="ARBA00022664"/>
    </source>
</evidence>
<comment type="similarity">
    <text evidence="2">Belongs to the vir family.</text>
</comment>
<feature type="compositionally biased region" description="Basic and acidic residues" evidence="6">
    <location>
        <begin position="235"/>
        <end position="250"/>
    </location>
</feature>
<dbReference type="Proteomes" id="UP000014760">
    <property type="component" value="Unassembled WGS sequence"/>
</dbReference>
<reference evidence="9" key="3">
    <citation type="submission" date="2015-06" db="UniProtKB">
        <authorList>
            <consortium name="EnsemblMetazoa"/>
        </authorList>
    </citation>
    <scope>IDENTIFICATION</scope>
</reference>
<dbReference type="STRING" id="283909.R7U984"/>
<evidence type="ECO:0000256" key="5">
    <source>
        <dbReference type="ARBA" id="ARBA00023242"/>
    </source>
</evidence>
<keyword evidence="10" id="KW-1185">Reference proteome</keyword>